<reference evidence="1" key="1">
    <citation type="submission" date="2020-08" db="EMBL/GenBank/DDBJ databases">
        <authorList>
            <person name="Cejkova D."/>
            <person name="Kubasova T."/>
            <person name="Jahodarova E."/>
            <person name="Rychlik I."/>
        </authorList>
    </citation>
    <scope>NUCLEOTIDE SEQUENCE</scope>
    <source>
        <strain evidence="1">An582</strain>
    </source>
</reference>
<dbReference type="AlphaFoldDB" id="A0A938XFQ2"/>
<sequence length="363" mass="42767">MIERFEELREALPGLQREMPDSYGRLAEVFRLHVFELYPGEERGRKRDYYIPYMMNDALECYLVLRDAWMTGDYLDLDPGAYPIQGQLAWKDDRAALIVKQGRENVFTIWFAELAEVFQCYQYHRIGHFWVEGQEQWRQLVYMVGTVYEKYQYLGDAACSEAEKAFLRLIEFAPFRYWSPIHEPLDDRYPSTREGALCMRELALEAGDKRYARLAGLYGRFPVGFLKKKLARRLCDPGRQTLYELLYEKIRRASLAYPKRVYGEPLDGQILRERKQVHHRLHGAGFEGKYPVYTRGTVQVVAAEEHPFTTMEAEDFTFRIRFLVSRCRKEKEMGRCCGFFSGRGRQGRVAEDLDLLLAELEEE</sequence>
<comment type="caution">
    <text evidence="1">The sequence shown here is derived from an EMBL/GenBank/DDBJ whole genome shotgun (WGS) entry which is preliminary data.</text>
</comment>
<dbReference type="Proteomes" id="UP000705508">
    <property type="component" value="Unassembled WGS sequence"/>
</dbReference>
<accession>A0A938XFQ2</accession>
<gene>
    <name evidence="1" type="ORF">H6A20_11070</name>
</gene>
<name>A0A938XFQ2_9CLOT</name>
<proteinExistence type="predicted"/>
<dbReference type="Pfam" id="PF12994">
    <property type="entry name" value="DUF3878"/>
    <property type="match status" value="1"/>
</dbReference>
<protein>
    <submittedName>
        <fullName evidence="1">DUF3878 family protein</fullName>
    </submittedName>
</protein>
<reference evidence="1" key="2">
    <citation type="journal article" date="2021" name="Sci. Rep.">
        <title>The distribution of antibiotic resistance genes in chicken gut microbiota commensals.</title>
        <authorList>
            <person name="Juricova H."/>
            <person name="Matiasovicova J."/>
            <person name="Kubasova T."/>
            <person name="Cejkova D."/>
            <person name="Rychlik I."/>
        </authorList>
    </citation>
    <scope>NUCLEOTIDE SEQUENCE</scope>
    <source>
        <strain evidence="1">An582</strain>
    </source>
</reference>
<dbReference type="RefSeq" id="WP_204907187.1">
    <property type="nucleotide sequence ID" value="NZ_JACJKS010000019.1"/>
</dbReference>
<evidence type="ECO:0000313" key="2">
    <source>
        <dbReference type="Proteomes" id="UP000705508"/>
    </source>
</evidence>
<dbReference type="EMBL" id="JACJKS010000019">
    <property type="protein sequence ID" value="MBM6949187.1"/>
    <property type="molecule type" value="Genomic_DNA"/>
</dbReference>
<evidence type="ECO:0000313" key="1">
    <source>
        <dbReference type="EMBL" id="MBM6949187.1"/>
    </source>
</evidence>
<dbReference type="InterPro" id="IPR024538">
    <property type="entry name" value="DUF3878"/>
</dbReference>
<organism evidence="1 2">
    <name type="scientific">Mordavella massiliensis</name>
    <dbReference type="NCBI Taxonomy" id="1871024"/>
    <lineage>
        <taxon>Bacteria</taxon>
        <taxon>Bacillati</taxon>
        <taxon>Bacillota</taxon>
        <taxon>Clostridia</taxon>
        <taxon>Eubacteriales</taxon>
        <taxon>Clostridiaceae</taxon>
        <taxon>Mordavella</taxon>
    </lineage>
</organism>